<organism evidence="2 3">
    <name type="scientific">Escallonia herrerae</name>
    <dbReference type="NCBI Taxonomy" id="1293975"/>
    <lineage>
        <taxon>Eukaryota</taxon>
        <taxon>Viridiplantae</taxon>
        <taxon>Streptophyta</taxon>
        <taxon>Embryophyta</taxon>
        <taxon>Tracheophyta</taxon>
        <taxon>Spermatophyta</taxon>
        <taxon>Magnoliopsida</taxon>
        <taxon>eudicotyledons</taxon>
        <taxon>Gunneridae</taxon>
        <taxon>Pentapetalae</taxon>
        <taxon>asterids</taxon>
        <taxon>campanulids</taxon>
        <taxon>Escalloniales</taxon>
        <taxon>Escalloniaceae</taxon>
        <taxon>Escallonia</taxon>
    </lineage>
</organism>
<comment type="caution">
    <text evidence="2">The sequence shown here is derived from an EMBL/GenBank/DDBJ whole genome shotgun (WGS) entry which is preliminary data.</text>
</comment>
<reference evidence="2" key="1">
    <citation type="submission" date="2022-12" db="EMBL/GenBank/DDBJ databases">
        <title>Draft genome assemblies for two species of Escallonia (Escalloniales).</title>
        <authorList>
            <person name="Chanderbali A."/>
            <person name="Dervinis C."/>
            <person name="Anghel I."/>
            <person name="Soltis D."/>
            <person name="Soltis P."/>
            <person name="Zapata F."/>
        </authorList>
    </citation>
    <scope>NUCLEOTIDE SEQUENCE</scope>
    <source>
        <strain evidence="2">UCBG64.0493</strain>
        <tissue evidence="2">Leaf</tissue>
    </source>
</reference>
<protein>
    <recommendedName>
        <fullName evidence="1">JmjC domain-containing protein</fullName>
    </recommendedName>
</protein>
<keyword evidence="3" id="KW-1185">Reference proteome</keyword>
<sequence>MHFASSSITSVARSVSRKMQSRRYLRVEPPLCIPAERTVEEKHIKDSVLMGTRSREMFVESDNVDKLAVLPGFVSLTSFTLKRVKNNEEACTSMAFGWSKFGSESAYIDTEKLKYASKKKPWINYNQLNHKSEESETEELDMNLPEKACLPKGVIRGCLSCSNCQKHPEEACMPILEDAPVFHPSEEKVEEHHLYSLSYMHLGAPKIWYGIPGRFYLKFEAALKKKFLDLVEHPEYLHELQCRKASISRDKLLLGAAMEAVRAQWEFSLMRKKSNLRWKNVCGKDGILAKALKCHGLETKSIPRAINDFAQEQHEHGMSFFFIKDDNIEERKAKGDLISMMQQCLPACVRLENNALFKLKDENEATFARYETSSVLPPGTSTE</sequence>
<dbReference type="GO" id="GO:0010468">
    <property type="term" value="P:regulation of gene expression"/>
    <property type="evidence" value="ECO:0007669"/>
    <property type="project" value="TreeGrafter"/>
</dbReference>
<dbReference type="PANTHER" id="PTHR10694">
    <property type="entry name" value="LYSINE-SPECIFIC DEMETHYLASE"/>
    <property type="match status" value="1"/>
</dbReference>
<dbReference type="Pfam" id="PF02373">
    <property type="entry name" value="JmjC"/>
    <property type="match status" value="1"/>
</dbReference>
<dbReference type="InterPro" id="IPR003347">
    <property type="entry name" value="JmjC_dom"/>
</dbReference>
<proteinExistence type="predicted"/>
<dbReference type="Gene3D" id="2.60.120.650">
    <property type="entry name" value="Cupin"/>
    <property type="match status" value="1"/>
</dbReference>
<dbReference type="Proteomes" id="UP001188597">
    <property type="component" value="Unassembled WGS sequence"/>
</dbReference>
<evidence type="ECO:0000313" key="3">
    <source>
        <dbReference type="Proteomes" id="UP001188597"/>
    </source>
</evidence>
<dbReference type="PANTHER" id="PTHR10694:SF54">
    <property type="entry name" value="INACTIVE LYSINE-SPECIFIC DEMETHYLASE JMJ19-RELATED"/>
    <property type="match status" value="1"/>
</dbReference>
<dbReference type="GO" id="GO:0034647">
    <property type="term" value="F:histone H3K4me/H3K4me2/H3K4me3 demethylase activity"/>
    <property type="evidence" value="ECO:0007669"/>
    <property type="project" value="TreeGrafter"/>
</dbReference>
<evidence type="ECO:0000259" key="1">
    <source>
        <dbReference type="Pfam" id="PF02373"/>
    </source>
</evidence>
<gene>
    <name evidence="2" type="ORF">RJ639_039014</name>
</gene>
<feature type="domain" description="JmjC" evidence="1">
    <location>
        <begin position="188"/>
        <end position="240"/>
    </location>
</feature>
<evidence type="ECO:0000313" key="2">
    <source>
        <dbReference type="EMBL" id="KAK3028153.1"/>
    </source>
</evidence>
<dbReference type="AlphaFoldDB" id="A0AA89B6E3"/>
<dbReference type="GO" id="GO:0005634">
    <property type="term" value="C:nucleus"/>
    <property type="evidence" value="ECO:0007669"/>
    <property type="project" value="TreeGrafter"/>
</dbReference>
<accession>A0AA89B6E3</accession>
<dbReference type="EMBL" id="JAVXUP010000427">
    <property type="protein sequence ID" value="KAK3028153.1"/>
    <property type="molecule type" value="Genomic_DNA"/>
</dbReference>
<name>A0AA89B6E3_9ASTE</name>
<dbReference type="GO" id="GO:0000785">
    <property type="term" value="C:chromatin"/>
    <property type="evidence" value="ECO:0007669"/>
    <property type="project" value="TreeGrafter"/>
</dbReference>